<gene>
    <name evidence="9" type="ORF">SAMN04488101_11860</name>
</gene>
<dbReference type="SUPFAM" id="SSF52743">
    <property type="entry name" value="Subtilisin-like"/>
    <property type="match status" value="1"/>
</dbReference>
<dbReference type="AlphaFoldDB" id="A0A1W2F0D0"/>
<feature type="signal peptide" evidence="7">
    <location>
        <begin position="1"/>
        <end position="22"/>
    </location>
</feature>
<evidence type="ECO:0000256" key="2">
    <source>
        <dbReference type="ARBA" id="ARBA00022670"/>
    </source>
</evidence>
<keyword evidence="3 5" id="KW-0378">Hydrolase</keyword>
<dbReference type="PANTHER" id="PTHR43399:SF4">
    <property type="entry name" value="CELL WALL-ASSOCIATED PROTEASE"/>
    <property type="match status" value="1"/>
</dbReference>
<feature type="domain" description="Peptidase S8/S53" evidence="8">
    <location>
        <begin position="77"/>
        <end position="508"/>
    </location>
</feature>
<evidence type="ECO:0000259" key="8">
    <source>
        <dbReference type="Pfam" id="PF00082"/>
    </source>
</evidence>
<feature type="chain" id="PRO_5012732370" evidence="7">
    <location>
        <begin position="23"/>
        <end position="550"/>
    </location>
</feature>
<dbReference type="InterPro" id="IPR015500">
    <property type="entry name" value="Peptidase_S8_subtilisin-rel"/>
</dbReference>
<dbReference type="PANTHER" id="PTHR43399">
    <property type="entry name" value="SUBTILISIN-RELATED"/>
    <property type="match status" value="1"/>
</dbReference>
<dbReference type="OrthoDB" id="9798386at2"/>
<dbReference type="InterPro" id="IPR034080">
    <property type="entry name" value="Protease_P7-like_dom"/>
</dbReference>
<dbReference type="PROSITE" id="PS00138">
    <property type="entry name" value="SUBTILASE_SER"/>
    <property type="match status" value="1"/>
</dbReference>
<dbReference type="RefSeq" id="WP_144009593.1">
    <property type="nucleotide sequence ID" value="NZ_FWYB01000018.1"/>
</dbReference>
<evidence type="ECO:0000313" key="10">
    <source>
        <dbReference type="Proteomes" id="UP000192678"/>
    </source>
</evidence>
<dbReference type="InterPro" id="IPR023828">
    <property type="entry name" value="Peptidase_S8_Ser-AS"/>
</dbReference>
<proteinExistence type="inferred from homology"/>
<evidence type="ECO:0000256" key="4">
    <source>
        <dbReference type="ARBA" id="ARBA00022825"/>
    </source>
</evidence>
<dbReference type="Pfam" id="PF00082">
    <property type="entry name" value="Peptidase_S8"/>
    <property type="match status" value="1"/>
</dbReference>
<dbReference type="STRING" id="475255.SAMN04488101_11860"/>
<keyword evidence="10" id="KW-1185">Reference proteome</keyword>
<dbReference type="PRINTS" id="PR00723">
    <property type="entry name" value="SUBTILISIN"/>
</dbReference>
<evidence type="ECO:0000313" key="9">
    <source>
        <dbReference type="EMBL" id="SMD15395.1"/>
    </source>
</evidence>
<dbReference type="InterPro" id="IPR036852">
    <property type="entry name" value="Peptidase_S8/S53_dom_sf"/>
</dbReference>
<dbReference type="InterPro" id="IPR000209">
    <property type="entry name" value="Peptidase_S8/S53_dom"/>
</dbReference>
<feature type="active site" description="Charge relay system" evidence="5">
    <location>
        <position position="85"/>
    </location>
</feature>
<evidence type="ECO:0000256" key="5">
    <source>
        <dbReference type="PROSITE-ProRule" id="PRU01240"/>
    </source>
</evidence>
<organism evidence="9 10">
    <name type="scientific">Pedobacter nyackensis</name>
    <dbReference type="NCBI Taxonomy" id="475255"/>
    <lineage>
        <taxon>Bacteria</taxon>
        <taxon>Pseudomonadati</taxon>
        <taxon>Bacteroidota</taxon>
        <taxon>Sphingobacteriia</taxon>
        <taxon>Sphingobacteriales</taxon>
        <taxon>Sphingobacteriaceae</taxon>
        <taxon>Pedobacter</taxon>
    </lineage>
</organism>
<name>A0A1W2F0D0_9SPHI</name>
<sequence>MKFSKLYIALLLGTGYVVNVDAQVVVPTPGMANHTAEKAKKPVAPQNWEHLSFGKDGVHGIELDKAYQAFPKSKTKKKLIVAIIDSGVDTAHADLKNILWTNRKEIKGNGKDDDKNGYIDDIHGWNFLGTADGKTNVVKTNLEADREYLRLREQYLNISFDDYRKNPKYAYFRSVVTKSVLGSKEFAVTVAKQLAEENKKLVQEIQQKNPGKVLHMADYAGYKPTDSMLMLAQSAVMMGVMFKKVPDTILLTPFIQKYSEGMISSNEREYLSVKASAVDNRFLMGDDFKENSSRYYGNNILSLAHIDHGTHVAGIVAAERNNRLGIDGISDNVSIMAIRAVPDGDEYDKDIANAIRYAVDNGAKIINMSFGKPFSPQKQWVDDAFKYAEQNGVLIVKAAGNDAKNLDVDRTFPDAVFLDGTKARNTITVGASSPEAKAASFSNYGKTTVDLFAPGTEIYSTVPGSEYKNMQGTSMACPVVSGVAALVWSRFPDLTYLQLKEVLLKSVTQIPGAIMLPGAEKPTEVLFSTLSATGGIVNAYEALKLAKTYK</sequence>
<keyword evidence="4 5" id="KW-0720">Serine protease</keyword>
<dbReference type="GO" id="GO:0006508">
    <property type="term" value="P:proteolysis"/>
    <property type="evidence" value="ECO:0007669"/>
    <property type="project" value="UniProtKB-KW"/>
</dbReference>
<dbReference type="PROSITE" id="PS00137">
    <property type="entry name" value="SUBTILASE_HIS"/>
    <property type="match status" value="1"/>
</dbReference>
<feature type="active site" description="Charge relay system" evidence="5">
    <location>
        <position position="474"/>
    </location>
</feature>
<accession>A0A1W2F0D0</accession>
<reference evidence="9 10" key="1">
    <citation type="submission" date="2017-04" db="EMBL/GenBank/DDBJ databases">
        <authorList>
            <person name="Afonso C.L."/>
            <person name="Miller P.J."/>
            <person name="Scott M.A."/>
            <person name="Spackman E."/>
            <person name="Goraichik I."/>
            <person name="Dimitrov K.M."/>
            <person name="Suarez D.L."/>
            <person name="Swayne D.E."/>
        </authorList>
    </citation>
    <scope>NUCLEOTIDE SEQUENCE [LARGE SCALE GENOMIC DNA]</scope>
    <source>
        <strain evidence="9 10">DSM 19625</strain>
    </source>
</reference>
<keyword evidence="7" id="KW-0732">Signal</keyword>
<evidence type="ECO:0000256" key="6">
    <source>
        <dbReference type="RuleBase" id="RU003355"/>
    </source>
</evidence>
<dbReference type="GO" id="GO:0004252">
    <property type="term" value="F:serine-type endopeptidase activity"/>
    <property type="evidence" value="ECO:0007669"/>
    <property type="project" value="UniProtKB-UniRule"/>
</dbReference>
<dbReference type="Gene3D" id="3.40.50.200">
    <property type="entry name" value="Peptidase S8/S53 domain"/>
    <property type="match status" value="2"/>
</dbReference>
<evidence type="ECO:0000256" key="3">
    <source>
        <dbReference type="ARBA" id="ARBA00022801"/>
    </source>
</evidence>
<feature type="active site" description="Charge relay system" evidence="5">
    <location>
        <position position="308"/>
    </location>
</feature>
<dbReference type="InterPro" id="IPR023827">
    <property type="entry name" value="Peptidase_S8_Asp-AS"/>
</dbReference>
<dbReference type="InterPro" id="IPR051048">
    <property type="entry name" value="Peptidase_S8/S53_subtilisin"/>
</dbReference>
<dbReference type="PROSITE" id="PS51892">
    <property type="entry name" value="SUBTILASE"/>
    <property type="match status" value="1"/>
</dbReference>
<dbReference type="EMBL" id="FWYB01000018">
    <property type="protein sequence ID" value="SMD15395.1"/>
    <property type="molecule type" value="Genomic_DNA"/>
</dbReference>
<protein>
    <submittedName>
        <fullName evidence="9">Subtilase family protein</fullName>
    </submittedName>
</protein>
<keyword evidence="2 5" id="KW-0645">Protease</keyword>
<dbReference type="InterPro" id="IPR022398">
    <property type="entry name" value="Peptidase_S8_His-AS"/>
</dbReference>
<dbReference type="CDD" id="cd07483">
    <property type="entry name" value="Peptidases_S8_Subtilisin_Novo-like"/>
    <property type="match status" value="1"/>
</dbReference>
<dbReference type="PROSITE" id="PS00136">
    <property type="entry name" value="SUBTILASE_ASP"/>
    <property type="match status" value="1"/>
</dbReference>
<evidence type="ECO:0000256" key="1">
    <source>
        <dbReference type="ARBA" id="ARBA00011073"/>
    </source>
</evidence>
<comment type="similarity">
    <text evidence="1 5 6">Belongs to the peptidase S8 family.</text>
</comment>
<dbReference type="Proteomes" id="UP000192678">
    <property type="component" value="Unassembled WGS sequence"/>
</dbReference>
<evidence type="ECO:0000256" key="7">
    <source>
        <dbReference type="SAM" id="SignalP"/>
    </source>
</evidence>